<proteinExistence type="predicted"/>
<accession>A0A371EC30</accession>
<dbReference type="EMBL" id="QJKJ01014815">
    <property type="protein sequence ID" value="RDX63590.1"/>
    <property type="molecule type" value="Genomic_DNA"/>
</dbReference>
<reference evidence="2" key="1">
    <citation type="submission" date="2018-05" db="EMBL/GenBank/DDBJ databases">
        <title>Draft genome of Mucuna pruriens seed.</title>
        <authorList>
            <person name="Nnadi N.E."/>
            <person name="Vos R."/>
            <person name="Hasami M.H."/>
            <person name="Devisetty U.K."/>
            <person name="Aguiy J.C."/>
        </authorList>
    </citation>
    <scope>NUCLEOTIDE SEQUENCE [LARGE SCALE GENOMIC DNA]</scope>
    <source>
        <strain evidence="2">JCA_2017</strain>
    </source>
</reference>
<protein>
    <submittedName>
        <fullName evidence="2">Uncharacterized protein</fullName>
    </submittedName>
</protein>
<organism evidence="2 3">
    <name type="scientific">Mucuna pruriens</name>
    <name type="common">Velvet bean</name>
    <name type="synonym">Dolichos pruriens</name>
    <dbReference type="NCBI Taxonomy" id="157652"/>
    <lineage>
        <taxon>Eukaryota</taxon>
        <taxon>Viridiplantae</taxon>
        <taxon>Streptophyta</taxon>
        <taxon>Embryophyta</taxon>
        <taxon>Tracheophyta</taxon>
        <taxon>Spermatophyta</taxon>
        <taxon>Magnoliopsida</taxon>
        <taxon>eudicotyledons</taxon>
        <taxon>Gunneridae</taxon>
        <taxon>Pentapetalae</taxon>
        <taxon>rosids</taxon>
        <taxon>fabids</taxon>
        <taxon>Fabales</taxon>
        <taxon>Fabaceae</taxon>
        <taxon>Papilionoideae</taxon>
        <taxon>50 kb inversion clade</taxon>
        <taxon>NPAAA clade</taxon>
        <taxon>indigoferoid/millettioid clade</taxon>
        <taxon>Phaseoleae</taxon>
        <taxon>Mucuna</taxon>
    </lineage>
</organism>
<evidence type="ECO:0000313" key="3">
    <source>
        <dbReference type="Proteomes" id="UP000257109"/>
    </source>
</evidence>
<name>A0A371EC30_MUCPR</name>
<dbReference type="Proteomes" id="UP000257109">
    <property type="component" value="Unassembled WGS sequence"/>
</dbReference>
<dbReference type="PANTHER" id="PTHR33067:SF9">
    <property type="entry name" value="RNA-DIRECTED DNA POLYMERASE"/>
    <property type="match status" value="1"/>
</dbReference>
<sequence>MRNSYFKKALCDLGVNINLIPYSVLNKLGLKEPQPTNISLQLANKTITHPLDIADDVLVKVESSSSMPTFSGHKKGGDRCRVGKIDYKTRILISLMGQSKETTPTQGSLTLEPWQTINDARSPSKTGLRNINSNMSSNSLNSAVGTDSDGRDELSRRRHSRHAESSWLMERKLACKVDLISRDGVGCWRRSRLGEEFIWPGRLHLAGMSSVGQDNFIWSGRLHLAEMTSSVYDTFDLSWDGRKDSDSMSNVRT</sequence>
<dbReference type="AlphaFoldDB" id="A0A371EC30"/>
<dbReference type="InterPro" id="IPR021109">
    <property type="entry name" value="Peptidase_aspartic_dom_sf"/>
</dbReference>
<comment type="caution">
    <text evidence="2">The sequence shown here is derived from an EMBL/GenBank/DDBJ whole genome shotgun (WGS) entry which is preliminary data.</text>
</comment>
<evidence type="ECO:0000313" key="2">
    <source>
        <dbReference type="EMBL" id="RDX63590.1"/>
    </source>
</evidence>
<feature type="compositionally biased region" description="Low complexity" evidence="1">
    <location>
        <begin position="130"/>
        <end position="142"/>
    </location>
</feature>
<gene>
    <name evidence="2" type="ORF">CR513_57960</name>
</gene>
<feature type="region of interest" description="Disordered" evidence="1">
    <location>
        <begin position="116"/>
        <end position="161"/>
    </location>
</feature>
<dbReference type="PANTHER" id="PTHR33067">
    <property type="entry name" value="RNA-DIRECTED DNA POLYMERASE-RELATED"/>
    <property type="match status" value="1"/>
</dbReference>
<dbReference type="Gene3D" id="2.40.70.10">
    <property type="entry name" value="Acid Proteases"/>
    <property type="match status" value="1"/>
</dbReference>
<feature type="non-terminal residue" evidence="2">
    <location>
        <position position="1"/>
    </location>
</feature>
<evidence type="ECO:0000256" key="1">
    <source>
        <dbReference type="SAM" id="MobiDB-lite"/>
    </source>
</evidence>
<keyword evidence="3" id="KW-1185">Reference proteome</keyword>
<feature type="compositionally biased region" description="Polar residues" evidence="1">
    <location>
        <begin position="116"/>
        <end position="129"/>
    </location>
</feature>